<dbReference type="InterPro" id="IPR002789">
    <property type="entry name" value="HerA_central"/>
</dbReference>
<evidence type="ECO:0000256" key="1">
    <source>
        <dbReference type="ARBA" id="ARBA00007816"/>
    </source>
</evidence>
<reference evidence="7 8" key="1">
    <citation type="journal article" date="2015" name="Appl. Environ. Microbiol.">
        <title>Nanoarchaeota, Their Sulfolobales Host, and Nanoarchaeota Virus Distribution across Yellowstone National Park Hot Springs.</title>
        <authorList>
            <person name="Munson-McGee J.H."/>
            <person name="Field E.K."/>
            <person name="Bateson M."/>
            <person name="Rooney C."/>
            <person name="Stepanauskas R."/>
            <person name="Young M.J."/>
        </authorList>
    </citation>
    <scope>NUCLEOTIDE SEQUENCE [LARGE SCALE GENOMIC DNA]</scope>
    <source>
        <strain evidence="7">SCGC AC-742_N10</strain>
    </source>
</reference>
<dbReference type="AlphaFoldDB" id="A0A2T9X6R4"/>
<dbReference type="Pfam" id="PF01935">
    <property type="entry name" value="DUF87"/>
    <property type="match status" value="1"/>
</dbReference>
<sequence>MQEIRHGIFLTIVILGLILPRLILASYPLGSVYISFGIFVSLFVDAILSYILFGSIIESLAYFLSILSLIDILNYMNLVNIYILFPYSMGLATALFFGLIIRRKYDDEFLSSLRKINITFNFYTILLSLTFLIFAIIIYFYIYNSQLLLIGSIIAFLLLLISGKKEDSPLILSSWIFLPYLMSQIGSNREEKGICIGEIIGILKRSSFSSSKISTNSNYKWISYKSKFYINLERNKNFNIIIVGGSGSGKSHLAKNIIRKGNFHFLIFDIHGEYDVNAKRIDVSKISINPLSLFGQSPRQRALEVAYMIKSIFNLGSLQTIDLSNIIVDAYGEKGIFEDDERTWNLPPPNFRDVLMLLEKKKKLVTTSQELNKIQSLEPYIYFLATNTFMDNSINLYDLISDDYVLDFSKVTIPEIKYVIIETILRSILAYMYISGQSNFRKMIVIDEAPFILSKESGEQLMERLFAESRKFGFGFILISQSVEYVRKLIPNTSYVFALNIVDPTEIDFISRLIGGQDPDIFKAIYDSLPKLERGLIITRDILRDEIILVRSN</sequence>
<keyword evidence="5" id="KW-1133">Transmembrane helix</keyword>
<gene>
    <name evidence="7" type="ORF">DDW13_04425</name>
</gene>
<evidence type="ECO:0000256" key="5">
    <source>
        <dbReference type="SAM" id="Phobius"/>
    </source>
</evidence>
<feature type="transmembrane region" description="Helical" evidence="5">
    <location>
        <begin position="82"/>
        <end position="101"/>
    </location>
</feature>
<dbReference type="SUPFAM" id="SSF52540">
    <property type="entry name" value="P-loop containing nucleoside triphosphate hydrolases"/>
    <property type="match status" value="1"/>
</dbReference>
<dbReference type="Proteomes" id="UP000245638">
    <property type="component" value="Unassembled WGS sequence"/>
</dbReference>
<accession>A0A2T9X6R4</accession>
<comment type="catalytic activity">
    <reaction evidence="3">
        <text>ATP + H2O = ADP + phosphate + H(+)</text>
        <dbReference type="Rhea" id="RHEA:13065"/>
        <dbReference type="ChEBI" id="CHEBI:15377"/>
        <dbReference type="ChEBI" id="CHEBI:15378"/>
        <dbReference type="ChEBI" id="CHEBI:30616"/>
        <dbReference type="ChEBI" id="CHEBI:43474"/>
        <dbReference type="ChEBI" id="CHEBI:456216"/>
        <dbReference type="EC" id="5.6.2.3"/>
    </reaction>
</comment>
<evidence type="ECO:0000256" key="3">
    <source>
        <dbReference type="ARBA" id="ARBA00048954"/>
    </source>
</evidence>
<dbReference type="EMBL" id="QEFD01000131">
    <property type="protein sequence ID" value="PVU75787.1"/>
    <property type="molecule type" value="Genomic_DNA"/>
</dbReference>
<dbReference type="GO" id="GO:0043138">
    <property type="term" value="F:3'-5' DNA helicase activity"/>
    <property type="evidence" value="ECO:0007669"/>
    <property type="project" value="UniProtKB-EC"/>
</dbReference>
<evidence type="ECO:0000313" key="7">
    <source>
        <dbReference type="EMBL" id="PVU75787.1"/>
    </source>
</evidence>
<comment type="catalytic activity">
    <reaction evidence="4">
        <text>ATP + H2O = ADP + phosphate + H(+)</text>
        <dbReference type="Rhea" id="RHEA:13065"/>
        <dbReference type="ChEBI" id="CHEBI:15377"/>
        <dbReference type="ChEBI" id="CHEBI:15378"/>
        <dbReference type="ChEBI" id="CHEBI:30616"/>
        <dbReference type="ChEBI" id="CHEBI:43474"/>
        <dbReference type="ChEBI" id="CHEBI:456216"/>
        <dbReference type="EC" id="5.6.2.4"/>
    </reaction>
</comment>
<name>A0A2T9X6R4_9CREN</name>
<dbReference type="PANTHER" id="PTHR42957:SF1">
    <property type="entry name" value="HELICASE MJ1565-RELATED"/>
    <property type="match status" value="1"/>
</dbReference>
<dbReference type="InterPro" id="IPR008571">
    <property type="entry name" value="HerA-like"/>
</dbReference>
<evidence type="ECO:0000256" key="4">
    <source>
        <dbReference type="ARBA" id="ARBA00048988"/>
    </source>
</evidence>
<keyword evidence="5" id="KW-0472">Membrane</keyword>
<keyword evidence="5" id="KW-0812">Transmembrane</keyword>
<feature type="transmembrane region" description="Helical" evidence="5">
    <location>
        <begin position="122"/>
        <end position="141"/>
    </location>
</feature>
<protein>
    <recommendedName>
        <fullName evidence="6">Helicase HerA central domain-containing protein</fullName>
    </recommendedName>
</protein>
<feature type="transmembrane region" description="Helical" evidence="5">
    <location>
        <begin position="7"/>
        <end position="27"/>
    </location>
</feature>
<comment type="similarity">
    <text evidence="1">Belongs to the HerA family.</text>
</comment>
<dbReference type="PANTHER" id="PTHR42957">
    <property type="entry name" value="HELICASE MJ1565-RELATED"/>
    <property type="match status" value="1"/>
</dbReference>
<feature type="domain" description="Helicase HerA central" evidence="6">
    <location>
        <begin position="228"/>
        <end position="294"/>
    </location>
</feature>
<dbReference type="Gene3D" id="3.40.50.300">
    <property type="entry name" value="P-loop containing nucleotide triphosphate hydrolases"/>
    <property type="match status" value="2"/>
</dbReference>
<comment type="catalytic activity">
    <reaction evidence="2">
        <text>Couples ATP hydrolysis with the unwinding of duplex DNA by translocating in the 3'-5' direction.</text>
        <dbReference type="EC" id="5.6.2.4"/>
    </reaction>
</comment>
<feature type="transmembrane region" description="Helical" evidence="5">
    <location>
        <begin position="147"/>
        <end position="163"/>
    </location>
</feature>
<evidence type="ECO:0000256" key="2">
    <source>
        <dbReference type="ARBA" id="ARBA00034617"/>
    </source>
</evidence>
<proteinExistence type="inferred from homology"/>
<evidence type="ECO:0000259" key="6">
    <source>
        <dbReference type="Pfam" id="PF01935"/>
    </source>
</evidence>
<evidence type="ECO:0000313" key="8">
    <source>
        <dbReference type="Proteomes" id="UP000245638"/>
    </source>
</evidence>
<organism evidence="7 8">
    <name type="scientific">Acidianus hospitalis</name>
    <dbReference type="NCBI Taxonomy" id="563177"/>
    <lineage>
        <taxon>Archaea</taxon>
        <taxon>Thermoproteota</taxon>
        <taxon>Thermoprotei</taxon>
        <taxon>Sulfolobales</taxon>
        <taxon>Sulfolobaceae</taxon>
        <taxon>Acidianus</taxon>
    </lineage>
</organism>
<dbReference type="GO" id="GO:0043139">
    <property type="term" value="F:5'-3' DNA helicase activity"/>
    <property type="evidence" value="ECO:0007669"/>
    <property type="project" value="UniProtKB-EC"/>
</dbReference>
<comment type="caution">
    <text evidence="7">The sequence shown here is derived from an EMBL/GenBank/DDBJ whole genome shotgun (WGS) entry which is preliminary data.</text>
</comment>
<dbReference type="InterPro" id="IPR027417">
    <property type="entry name" value="P-loop_NTPase"/>
</dbReference>